<organism evidence="8">
    <name type="scientific">Lyngbya confervoides BDU141951</name>
    <dbReference type="NCBI Taxonomy" id="1574623"/>
    <lineage>
        <taxon>Bacteria</taxon>
        <taxon>Bacillati</taxon>
        <taxon>Cyanobacteriota</taxon>
        <taxon>Cyanophyceae</taxon>
        <taxon>Oscillatoriophycideae</taxon>
        <taxon>Oscillatoriales</taxon>
        <taxon>Microcoleaceae</taxon>
        <taxon>Lyngbya</taxon>
    </lineage>
</organism>
<evidence type="ECO:0000256" key="2">
    <source>
        <dbReference type="ARBA" id="ARBA00022448"/>
    </source>
</evidence>
<evidence type="ECO:0000256" key="1">
    <source>
        <dbReference type="ARBA" id="ARBA00004651"/>
    </source>
</evidence>
<dbReference type="CDD" id="cd06261">
    <property type="entry name" value="TM_PBP2"/>
    <property type="match status" value="1"/>
</dbReference>
<evidence type="ECO:0000256" key="4">
    <source>
        <dbReference type="ARBA" id="ARBA00022692"/>
    </source>
</evidence>
<dbReference type="AlphaFoldDB" id="A0A0C1Y4X0"/>
<keyword evidence="2 7" id="KW-0813">Transport</keyword>
<dbReference type="Pfam" id="PF00528">
    <property type="entry name" value="BPD_transp_1"/>
    <property type="match status" value="1"/>
</dbReference>
<dbReference type="Gene3D" id="1.10.3720.10">
    <property type="entry name" value="MetI-like"/>
    <property type="match status" value="1"/>
</dbReference>
<evidence type="ECO:0000256" key="5">
    <source>
        <dbReference type="ARBA" id="ARBA00022989"/>
    </source>
</evidence>
<evidence type="ECO:0000256" key="6">
    <source>
        <dbReference type="ARBA" id="ARBA00023136"/>
    </source>
</evidence>
<keyword evidence="6 7" id="KW-0472">Membrane</keyword>
<dbReference type="EMBL" id="JTHE02000003">
    <property type="protein sequence ID" value="NEV68515.1"/>
    <property type="molecule type" value="Genomic_DNA"/>
</dbReference>
<dbReference type="PANTHER" id="PTHR30151">
    <property type="entry name" value="ALKANE SULFONATE ABC TRANSPORTER-RELATED, MEMBRANE SUBUNIT"/>
    <property type="match status" value="1"/>
</dbReference>
<feature type="transmembrane region" description="Helical" evidence="7">
    <location>
        <begin position="129"/>
        <end position="149"/>
    </location>
</feature>
<sequence length="282" mass="30963">MAIASSPPTYSESSTVAPSLKPTVFWRIAEDIPQRLKWALMVMSVLVPFLLWWAIASTGWIDNKFLPTPGMVAASLVSLWQEGYLLTDTLASFLRVSAGFLLAALVAIPLGIGMGAFRSVRSLLEPLIGIVRYMPAPAFIPLLVIYLGLGEEPKIALIFIGTVFFNTLMIMDAVKFVPKELIETTYTLGGDRRQVLMQVITPYVVPSIFDTLRVNMAASWNLVIVAELVAADSGLGKRIAISQKFFQTDDIFACLLVLGLIGFILDLSLQAAMRMTCKWAVK</sequence>
<feature type="transmembrane region" description="Helical" evidence="7">
    <location>
        <begin position="93"/>
        <end position="117"/>
    </location>
</feature>
<comment type="subcellular location">
    <subcellularLocation>
        <location evidence="1 7">Cell membrane</location>
        <topology evidence="1 7">Multi-pass membrane protein</topology>
    </subcellularLocation>
</comment>
<feature type="transmembrane region" description="Helical" evidence="7">
    <location>
        <begin position="155"/>
        <end position="174"/>
    </location>
</feature>
<reference evidence="8" key="3">
    <citation type="submission" date="2020-02" db="EMBL/GenBank/DDBJ databases">
        <authorList>
            <person name="Sarangi A.N."/>
            <person name="Ghosh S."/>
            <person name="Mukherjee M."/>
            <person name="Tripathy S."/>
        </authorList>
    </citation>
    <scope>NUCLEOTIDE SEQUENCE</scope>
    <source>
        <strain evidence="8">BDU141951</strain>
    </source>
</reference>
<protein>
    <submittedName>
        <fullName evidence="8">ABC transporter permease</fullName>
    </submittedName>
</protein>
<feature type="transmembrane region" description="Helical" evidence="7">
    <location>
        <begin position="38"/>
        <end position="61"/>
    </location>
</feature>
<dbReference type="InterPro" id="IPR035906">
    <property type="entry name" value="MetI-like_sf"/>
</dbReference>
<evidence type="ECO:0000313" key="8">
    <source>
        <dbReference type="EMBL" id="NEV68515.1"/>
    </source>
</evidence>
<proteinExistence type="inferred from homology"/>
<dbReference type="PANTHER" id="PTHR30151:SF0">
    <property type="entry name" value="ABC TRANSPORTER PERMEASE PROTEIN MJ0413-RELATED"/>
    <property type="match status" value="1"/>
</dbReference>
<reference evidence="8" key="2">
    <citation type="journal article" date="2015" name="Genome Announc.">
        <title>Draft Genome Sequence of Filamentous Marine Cyanobacterium Lyngbya confervoides Strain BDU141951.</title>
        <authorList>
            <person name="Chandrababunaidu M.M."/>
            <person name="Sen D."/>
            <person name="Tripathy S."/>
        </authorList>
    </citation>
    <scope>NUCLEOTIDE SEQUENCE</scope>
    <source>
        <strain evidence="8">BDU141951</strain>
    </source>
</reference>
<dbReference type="InterPro" id="IPR000515">
    <property type="entry name" value="MetI-like"/>
</dbReference>
<comment type="similarity">
    <text evidence="7">Belongs to the binding-protein-dependent transport system permease family.</text>
</comment>
<dbReference type="GO" id="GO:0055085">
    <property type="term" value="P:transmembrane transport"/>
    <property type="evidence" value="ECO:0007669"/>
    <property type="project" value="InterPro"/>
</dbReference>
<evidence type="ECO:0000256" key="7">
    <source>
        <dbReference type="RuleBase" id="RU363032"/>
    </source>
</evidence>
<dbReference type="SUPFAM" id="SSF161098">
    <property type="entry name" value="MetI-like"/>
    <property type="match status" value="1"/>
</dbReference>
<accession>A0A0C1Y4X0</accession>
<reference evidence="8" key="1">
    <citation type="submission" date="2014-11" db="EMBL/GenBank/DDBJ databases">
        <authorList>
            <person name="Malar M.C."/>
            <person name="Sen D."/>
            <person name="Tripathy S."/>
        </authorList>
    </citation>
    <scope>NUCLEOTIDE SEQUENCE</scope>
    <source>
        <strain evidence="8">BDU141951</strain>
    </source>
</reference>
<gene>
    <name evidence="8" type="ORF">QQ91_015480</name>
</gene>
<keyword evidence="5 7" id="KW-1133">Transmembrane helix</keyword>
<evidence type="ECO:0000256" key="3">
    <source>
        <dbReference type="ARBA" id="ARBA00022475"/>
    </source>
</evidence>
<keyword evidence="4 7" id="KW-0812">Transmembrane</keyword>
<keyword evidence="3" id="KW-1003">Cell membrane</keyword>
<dbReference type="GO" id="GO:0005886">
    <property type="term" value="C:plasma membrane"/>
    <property type="evidence" value="ECO:0007669"/>
    <property type="project" value="UniProtKB-SubCell"/>
</dbReference>
<feature type="transmembrane region" description="Helical" evidence="7">
    <location>
        <begin position="251"/>
        <end position="273"/>
    </location>
</feature>
<comment type="caution">
    <text evidence="8">The sequence shown here is derived from an EMBL/GenBank/DDBJ whole genome shotgun (WGS) entry which is preliminary data.</text>
</comment>
<dbReference type="PROSITE" id="PS50928">
    <property type="entry name" value="ABC_TM1"/>
    <property type="match status" value="1"/>
</dbReference>
<name>A0A0C1Y4X0_9CYAN</name>